<feature type="region of interest" description="Disordered" evidence="5">
    <location>
        <begin position="202"/>
        <end position="238"/>
    </location>
</feature>
<gene>
    <name evidence="7" type="ORF">WICANDRAFT_25706</name>
</gene>
<evidence type="ECO:0000256" key="1">
    <source>
        <dbReference type="ARBA" id="ARBA00004141"/>
    </source>
</evidence>
<organism evidence="7 8">
    <name type="scientific">Wickerhamomyces anomalus (strain ATCC 58044 / CBS 1984 / NCYC 433 / NRRL Y-366-8)</name>
    <name type="common">Yeast</name>
    <name type="synonym">Hansenula anomala</name>
    <dbReference type="NCBI Taxonomy" id="683960"/>
    <lineage>
        <taxon>Eukaryota</taxon>
        <taxon>Fungi</taxon>
        <taxon>Dikarya</taxon>
        <taxon>Ascomycota</taxon>
        <taxon>Saccharomycotina</taxon>
        <taxon>Saccharomycetes</taxon>
        <taxon>Phaffomycetales</taxon>
        <taxon>Wickerhamomycetaceae</taxon>
        <taxon>Wickerhamomyces</taxon>
    </lineage>
</organism>
<dbReference type="AlphaFoldDB" id="A0A1E3P8V4"/>
<protein>
    <submittedName>
        <fullName evidence="7">Uncharacterized protein</fullName>
    </submittedName>
</protein>
<reference evidence="7 8" key="1">
    <citation type="journal article" date="2016" name="Proc. Natl. Acad. Sci. U.S.A.">
        <title>Comparative genomics of biotechnologically important yeasts.</title>
        <authorList>
            <person name="Riley R."/>
            <person name="Haridas S."/>
            <person name="Wolfe K.H."/>
            <person name="Lopes M.R."/>
            <person name="Hittinger C.T."/>
            <person name="Goeker M."/>
            <person name="Salamov A.A."/>
            <person name="Wisecaver J.H."/>
            <person name="Long T.M."/>
            <person name="Calvey C.H."/>
            <person name="Aerts A.L."/>
            <person name="Barry K.W."/>
            <person name="Choi C."/>
            <person name="Clum A."/>
            <person name="Coughlan A.Y."/>
            <person name="Deshpande S."/>
            <person name="Douglass A.P."/>
            <person name="Hanson S.J."/>
            <person name="Klenk H.-P."/>
            <person name="LaButti K.M."/>
            <person name="Lapidus A."/>
            <person name="Lindquist E.A."/>
            <person name="Lipzen A.M."/>
            <person name="Meier-Kolthoff J.P."/>
            <person name="Ohm R.A."/>
            <person name="Otillar R.P."/>
            <person name="Pangilinan J.L."/>
            <person name="Peng Y."/>
            <person name="Rokas A."/>
            <person name="Rosa C.A."/>
            <person name="Scheuner C."/>
            <person name="Sibirny A.A."/>
            <person name="Slot J.C."/>
            <person name="Stielow J.B."/>
            <person name="Sun H."/>
            <person name="Kurtzman C.P."/>
            <person name="Blackwell M."/>
            <person name="Grigoriev I.V."/>
            <person name="Jeffries T.W."/>
        </authorList>
    </citation>
    <scope>NUCLEOTIDE SEQUENCE [LARGE SCALE GENOMIC DNA]</scope>
    <source>
        <strain evidence="8">ATCC 58044 / CBS 1984 / NCYC 433 / NRRL Y-366-8</strain>
    </source>
</reference>
<feature type="transmembrane region" description="Helical" evidence="6">
    <location>
        <begin position="146"/>
        <end position="173"/>
    </location>
</feature>
<dbReference type="PANTHER" id="PTHR31274:SF1">
    <property type="entry name" value="AGL149CP"/>
    <property type="match status" value="1"/>
</dbReference>
<evidence type="ECO:0000256" key="5">
    <source>
        <dbReference type="SAM" id="MobiDB-lite"/>
    </source>
</evidence>
<dbReference type="PANTHER" id="PTHR31274">
    <property type="entry name" value="PROTEIN ECM3"/>
    <property type="match status" value="1"/>
</dbReference>
<proteinExistence type="predicted"/>
<dbReference type="OrthoDB" id="435607at2759"/>
<keyword evidence="2 6" id="KW-0812">Transmembrane</keyword>
<feature type="transmembrane region" description="Helical" evidence="6">
    <location>
        <begin position="12"/>
        <end position="34"/>
    </location>
</feature>
<dbReference type="InterPro" id="IPR004776">
    <property type="entry name" value="Mem_transp_PIN-like"/>
</dbReference>
<feature type="transmembrane region" description="Helical" evidence="6">
    <location>
        <begin position="485"/>
        <end position="508"/>
    </location>
</feature>
<evidence type="ECO:0000313" key="7">
    <source>
        <dbReference type="EMBL" id="ODQ61839.1"/>
    </source>
</evidence>
<dbReference type="GO" id="GO:0055085">
    <property type="term" value="P:transmembrane transport"/>
    <property type="evidence" value="ECO:0007669"/>
    <property type="project" value="InterPro"/>
</dbReference>
<dbReference type="Pfam" id="PF03547">
    <property type="entry name" value="Mem_trans"/>
    <property type="match status" value="1"/>
</dbReference>
<feature type="transmembrane region" description="Helical" evidence="6">
    <location>
        <begin position="76"/>
        <end position="96"/>
    </location>
</feature>
<dbReference type="GO" id="GO:0016020">
    <property type="term" value="C:membrane"/>
    <property type="evidence" value="ECO:0007669"/>
    <property type="project" value="UniProtKB-SubCell"/>
</dbReference>
<evidence type="ECO:0000256" key="3">
    <source>
        <dbReference type="ARBA" id="ARBA00022989"/>
    </source>
</evidence>
<feature type="transmembrane region" description="Helical" evidence="6">
    <location>
        <begin position="329"/>
        <end position="353"/>
    </location>
</feature>
<evidence type="ECO:0000313" key="8">
    <source>
        <dbReference type="Proteomes" id="UP000094112"/>
    </source>
</evidence>
<sequence>MSNQEEISLGAIIFIAAKPIVKIYLIMFLGWLLVRHNILTMETSRGISNMVVNALLPCLSFNKIVTNLSGGQIKEIGVSVLTAMLVFGTGGALAVLTRFITPVPKKWVWGLIFGGIFANISDLPIAYTQSMGTGIVFDQKQADKGVAISCIFLACQQFLMMNMGMFQVVGLDFRDVQERKGLRDEEKGDVSAEADKNSEFNVVPLVRDEDDDDAASDAVSEESYRSHATSSRRRRRSSAISRASFSRVLTGESGYSTRSKKSKVQNIQSLIEEYSEADRIKSRNMDLGRTVSKTQEIGLNLDSDEDEKPTYSKWNLLVKKYKLFWLDYLLINLMRPASIVLLISILVAMVPWLRALFVSNSIHIHSAPDKLPPLNFVMDFTIYVGNAAIPMGLLLLGGTIARLKINEIPKGFWKTSLFLTLCRLVLMPIIGVLWTNRLYSNGWITDDISRFVLIISWAVPSATAQVYFTAFYTPLEGDHIQMDCLAIFLLMQYPILIITLAITVSYVLKVNLGY</sequence>
<accession>A0A1E3P8V4</accession>
<dbReference type="GeneID" id="30198423"/>
<dbReference type="EMBL" id="KV454208">
    <property type="protein sequence ID" value="ODQ61839.1"/>
    <property type="molecule type" value="Genomic_DNA"/>
</dbReference>
<keyword evidence="8" id="KW-1185">Reference proteome</keyword>
<feature type="transmembrane region" description="Helical" evidence="6">
    <location>
        <begin position="380"/>
        <end position="403"/>
    </location>
</feature>
<evidence type="ECO:0000256" key="2">
    <source>
        <dbReference type="ARBA" id="ARBA00022692"/>
    </source>
</evidence>
<comment type="subcellular location">
    <subcellularLocation>
        <location evidence="1">Membrane</location>
        <topology evidence="1">Multi-pass membrane protein</topology>
    </subcellularLocation>
</comment>
<feature type="transmembrane region" description="Helical" evidence="6">
    <location>
        <begin position="415"/>
        <end position="434"/>
    </location>
</feature>
<dbReference type="InterPro" id="IPR040254">
    <property type="entry name" value="Ecm3-like"/>
</dbReference>
<keyword evidence="3 6" id="KW-1133">Transmembrane helix</keyword>
<keyword evidence="4 6" id="KW-0472">Membrane</keyword>
<dbReference type="STRING" id="683960.A0A1E3P8V4"/>
<dbReference type="Proteomes" id="UP000094112">
    <property type="component" value="Unassembled WGS sequence"/>
</dbReference>
<evidence type="ECO:0000256" key="6">
    <source>
        <dbReference type="SAM" id="Phobius"/>
    </source>
</evidence>
<dbReference type="RefSeq" id="XP_019041046.1">
    <property type="nucleotide sequence ID" value="XM_019181177.1"/>
</dbReference>
<feature type="transmembrane region" description="Helical" evidence="6">
    <location>
        <begin position="108"/>
        <end position="126"/>
    </location>
</feature>
<name>A0A1E3P8V4_WICAA</name>
<evidence type="ECO:0000256" key="4">
    <source>
        <dbReference type="ARBA" id="ARBA00023136"/>
    </source>
</evidence>
<feature type="transmembrane region" description="Helical" evidence="6">
    <location>
        <begin position="454"/>
        <end position="473"/>
    </location>
</feature>